<dbReference type="GO" id="GO:0005634">
    <property type="term" value="C:nucleus"/>
    <property type="evidence" value="ECO:0007669"/>
    <property type="project" value="TreeGrafter"/>
</dbReference>
<feature type="transmembrane region" description="Helical" evidence="3">
    <location>
        <begin position="271"/>
        <end position="289"/>
    </location>
</feature>
<feature type="region of interest" description="Disordered" evidence="2">
    <location>
        <begin position="401"/>
        <end position="420"/>
    </location>
</feature>
<evidence type="ECO:0000256" key="1">
    <source>
        <dbReference type="ARBA" id="ARBA00022737"/>
    </source>
</evidence>
<evidence type="ECO:0000256" key="2">
    <source>
        <dbReference type="SAM" id="MobiDB-lite"/>
    </source>
</evidence>
<dbReference type="Gene3D" id="1.25.10.10">
    <property type="entry name" value="Leucine-rich Repeat Variant"/>
    <property type="match status" value="1"/>
</dbReference>
<evidence type="ECO:0000313" key="5">
    <source>
        <dbReference type="RefSeq" id="XP_026135270.1"/>
    </source>
</evidence>
<dbReference type="PANTHER" id="PTHR10372:SF1">
    <property type="entry name" value="PLAKOPHILIN-3"/>
    <property type="match status" value="1"/>
</dbReference>
<dbReference type="Proteomes" id="UP000515129">
    <property type="component" value="Chromosome 14"/>
</dbReference>
<dbReference type="GeneID" id="113113355"/>
<sequence length="457" mass="52181">MAQQVNSTVSRISPSLSEHSSCGGAWVAAAEARCVSSTLATRARLRPKYATSATMASPRGHHQRRSMDKPVNISINTLDMHHDESDQNQQMLGATYVQHECCHNNDAKKPVSQLKGTPLRWPLFTSESQEVQRYTTGATRNLFSENMENKVTPIKFVWESKLKRDIREPEDELRKNITATMTSPRDHHQRSMDKPINMSSSVIHLKEEFTRLQNKFFPECNKRIEKISDLINEFNNGYSLAIYVLHGAIIGGIMMVLLALSVLAIDVEVSQLSFAATAIVAVLGVAYRLDRKIQREISKHTIKDEIKGFQDTINNTIDMLEKFCQHTEEILRDPSLLDHRTQALSEHFTYCFEKRLFREHDSIKMGDRLSKIVHLSGKLSEMIANISSVPDILKEIIEDDKRQHDKPAKPTREQINKREFKEKAEKFINDMQKGISELKNGVKEINQTADRISDRLS</sequence>
<feature type="region of interest" description="Disordered" evidence="2">
    <location>
        <begin position="49"/>
        <end position="68"/>
    </location>
</feature>
<dbReference type="GO" id="GO:0005886">
    <property type="term" value="C:plasma membrane"/>
    <property type="evidence" value="ECO:0007669"/>
    <property type="project" value="TreeGrafter"/>
</dbReference>
<keyword evidence="1" id="KW-0677">Repeat</keyword>
<dbReference type="RefSeq" id="XP_026135270.1">
    <property type="nucleotide sequence ID" value="XM_026279485.1"/>
</dbReference>
<dbReference type="GO" id="GO:0098609">
    <property type="term" value="P:cell-cell adhesion"/>
    <property type="evidence" value="ECO:0007669"/>
    <property type="project" value="InterPro"/>
</dbReference>
<dbReference type="InterPro" id="IPR028435">
    <property type="entry name" value="Plakophilin/d_Catenin"/>
</dbReference>
<dbReference type="PANTHER" id="PTHR10372">
    <property type="entry name" value="PLAKOPHILLIN-RELATED"/>
    <property type="match status" value="1"/>
</dbReference>
<accession>A0A6P6QSG6</accession>
<gene>
    <name evidence="5" type="primary">LOC113113355</name>
</gene>
<evidence type="ECO:0000313" key="4">
    <source>
        <dbReference type="Proteomes" id="UP000515129"/>
    </source>
</evidence>
<evidence type="ECO:0000256" key="3">
    <source>
        <dbReference type="SAM" id="Phobius"/>
    </source>
</evidence>
<keyword evidence="3" id="KW-0812">Transmembrane</keyword>
<reference evidence="5" key="1">
    <citation type="submission" date="2025-08" db="UniProtKB">
        <authorList>
            <consortium name="RefSeq"/>
        </authorList>
    </citation>
    <scope>IDENTIFICATION</scope>
    <source>
        <strain evidence="5">Wakin</strain>
        <tissue evidence="5">Muscle</tissue>
    </source>
</reference>
<dbReference type="KEGG" id="caua:113113355"/>
<feature type="transmembrane region" description="Helical" evidence="3">
    <location>
        <begin position="240"/>
        <end position="265"/>
    </location>
</feature>
<proteinExistence type="predicted"/>
<dbReference type="GO" id="GO:0005912">
    <property type="term" value="C:adherens junction"/>
    <property type="evidence" value="ECO:0007669"/>
    <property type="project" value="TreeGrafter"/>
</dbReference>
<organism evidence="4 5">
    <name type="scientific">Carassius auratus</name>
    <name type="common">Goldfish</name>
    <dbReference type="NCBI Taxonomy" id="7957"/>
    <lineage>
        <taxon>Eukaryota</taxon>
        <taxon>Metazoa</taxon>
        <taxon>Chordata</taxon>
        <taxon>Craniata</taxon>
        <taxon>Vertebrata</taxon>
        <taxon>Euteleostomi</taxon>
        <taxon>Actinopterygii</taxon>
        <taxon>Neopterygii</taxon>
        <taxon>Teleostei</taxon>
        <taxon>Ostariophysi</taxon>
        <taxon>Cypriniformes</taxon>
        <taxon>Cyprinidae</taxon>
        <taxon>Cyprininae</taxon>
        <taxon>Carassius</taxon>
    </lineage>
</organism>
<dbReference type="InterPro" id="IPR011989">
    <property type="entry name" value="ARM-like"/>
</dbReference>
<keyword evidence="4" id="KW-1185">Reference proteome</keyword>
<dbReference type="GO" id="GO:0005737">
    <property type="term" value="C:cytoplasm"/>
    <property type="evidence" value="ECO:0007669"/>
    <property type="project" value="TreeGrafter"/>
</dbReference>
<keyword evidence="3" id="KW-0472">Membrane</keyword>
<protein>
    <submittedName>
        <fullName evidence="5">Uncharacterized protein LOC113113355 isoform X1</fullName>
    </submittedName>
</protein>
<keyword evidence="3" id="KW-1133">Transmembrane helix</keyword>
<name>A0A6P6QSG6_CARAU</name>
<dbReference type="OrthoDB" id="8905283at2759"/>
<dbReference type="AlphaFoldDB" id="A0A6P6QSG6"/>